<dbReference type="EMBL" id="VEPZ02001013">
    <property type="protein sequence ID" value="KAE8701955.1"/>
    <property type="molecule type" value="Genomic_DNA"/>
</dbReference>
<sequence length="307" mass="33368">MLNYLQAFVGSIDCSLFHMDVGSVEPSRPDFSVSFSAPLDSSVSDSMLFNSGPEIGAQGDRVFDGLTIGLVSGLDNDVGLNLSSVELPTPCPLSFPMNHAMHQNCLLDQAASIAFIAIDRRSEKDLPFDPTGELDNFRSFVEENALALLVAMILQSVVSARRRDIEEEEEEEDDYESVRVRTWEPHLNPQSSHSYTSAKGDGRGTQSSMRGSQIREKFHQFKMASCGSGMGMASAASGLLLTPNATASAKTNTNMLFFPSKINNNLRLVVTVASVGGEAPKPKPPPIGPKREAKVSFHPIMQQSKRK</sequence>
<feature type="region of interest" description="Disordered" evidence="1">
    <location>
        <begin position="164"/>
        <end position="211"/>
    </location>
</feature>
<keyword evidence="3" id="KW-1185">Reference proteome</keyword>
<comment type="caution">
    <text evidence="2">The sequence shown here is derived from an EMBL/GenBank/DDBJ whole genome shotgun (WGS) entry which is preliminary data.</text>
</comment>
<feature type="compositionally biased region" description="Polar residues" evidence="1">
    <location>
        <begin position="188"/>
        <end position="197"/>
    </location>
</feature>
<dbReference type="Proteomes" id="UP000436088">
    <property type="component" value="Unassembled WGS sequence"/>
</dbReference>
<protein>
    <submittedName>
        <fullName evidence="2">Uncharacterized protein</fullName>
    </submittedName>
</protein>
<dbReference type="AlphaFoldDB" id="A0A6A3AFI9"/>
<evidence type="ECO:0000256" key="1">
    <source>
        <dbReference type="SAM" id="MobiDB-lite"/>
    </source>
</evidence>
<evidence type="ECO:0000313" key="2">
    <source>
        <dbReference type="EMBL" id="KAE8701955.1"/>
    </source>
</evidence>
<proteinExistence type="predicted"/>
<feature type="compositionally biased region" description="Acidic residues" evidence="1">
    <location>
        <begin position="166"/>
        <end position="175"/>
    </location>
</feature>
<name>A0A6A3AFI9_HIBSY</name>
<evidence type="ECO:0000313" key="3">
    <source>
        <dbReference type="Proteomes" id="UP000436088"/>
    </source>
</evidence>
<organism evidence="2 3">
    <name type="scientific">Hibiscus syriacus</name>
    <name type="common">Rose of Sharon</name>
    <dbReference type="NCBI Taxonomy" id="106335"/>
    <lineage>
        <taxon>Eukaryota</taxon>
        <taxon>Viridiplantae</taxon>
        <taxon>Streptophyta</taxon>
        <taxon>Embryophyta</taxon>
        <taxon>Tracheophyta</taxon>
        <taxon>Spermatophyta</taxon>
        <taxon>Magnoliopsida</taxon>
        <taxon>eudicotyledons</taxon>
        <taxon>Gunneridae</taxon>
        <taxon>Pentapetalae</taxon>
        <taxon>rosids</taxon>
        <taxon>malvids</taxon>
        <taxon>Malvales</taxon>
        <taxon>Malvaceae</taxon>
        <taxon>Malvoideae</taxon>
        <taxon>Hibiscus</taxon>
    </lineage>
</organism>
<reference evidence="2" key="1">
    <citation type="submission" date="2019-09" db="EMBL/GenBank/DDBJ databases">
        <title>Draft genome information of white flower Hibiscus syriacus.</title>
        <authorList>
            <person name="Kim Y.-M."/>
        </authorList>
    </citation>
    <scope>NUCLEOTIDE SEQUENCE [LARGE SCALE GENOMIC DNA]</scope>
    <source>
        <strain evidence="2">YM2019G1</strain>
    </source>
</reference>
<gene>
    <name evidence="2" type="ORF">F3Y22_tig00110503pilonHSYRG00276</name>
</gene>
<accession>A0A6A3AFI9</accession>
<feature type="region of interest" description="Disordered" evidence="1">
    <location>
        <begin position="276"/>
        <end position="307"/>
    </location>
</feature>